<evidence type="ECO:0000313" key="3">
    <source>
        <dbReference type="Proteomes" id="UP000494040"/>
    </source>
</evidence>
<proteinExistence type="predicted"/>
<evidence type="ECO:0000256" key="1">
    <source>
        <dbReference type="SAM" id="MobiDB-lite"/>
    </source>
</evidence>
<dbReference type="KEGG" id="clec:106663002"/>
<protein>
    <submittedName>
        <fullName evidence="2">Uncharacterized protein</fullName>
    </submittedName>
</protein>
<evidence type="ECO:0000313" key="2">
    <source>
        <dbReference type="EnsemblMetazoa" id="XP_014242953.1"/>
    </source>
</evidence>
<dbReference type="GeneID" id="106663002"/>
<dbReference type="RefSeq" id="XP_014242953.1">
    <property type="nucleotide sequence ID" value="XM_014387467.1"/>
</dbReference>
<dbReference type="Proteomes" id="UP000494040">
    <property type="component" value="Unassembled WGS sequence"/>
</dbReference>
<dbReference type="AlphaFoldDB" id="A0A8I6RDW3"/>
<keyword evidence="3" id="KW-1185">Reference proteome</keyword>
<reference evidence="2" key="1">
    <citation type="submission" date="2022-01" db="UniProtKB">
        <authorList>
            <consortium name="EnsemblMetazoa"/>
        </authorList>
    </citation>
    <scope>IDENTIFICATION</scope>
</reference>
<feature type="compositionally biased region" description="Basic and acidic residues" evidence="1">
    <location>
        <begin position="177"/>
        <end position="188"/>
    </location>
</feature>
<dbReference type="EnsemblMetazoa" id="XM_014387467.1">
    <property type="protein sequence ID" value="XP_014242953.1"/>
    <property type="gene ID" value="LOC106663002"/>
</dbReference>
<accession>A0A8I6RDW3</accession>
<sequence length="203" mass="23093">MLNRLFVRTFRTYSVLKKAAKPQVSSLEIPRPKIKRDLDDNRGYKFDAELNLHSYLERSGPLALGGGEAEGFKSRDMRTGCEPASPEEAKQVLDFFKNREKPPAEPKVVNLKELLMKPKKEVKKIPLPRTSESGASILKRHRGNQYQGFQGEDPVSLSPKNMQRVQMANMAKARLAKRAEQQSDEVYKRTQGQTFRAPPRPKA</sequence>
<feature type="region of interest" description="Disordered" evidence="1">
    <location>
        <begin position="171"/>
        <end position="203"/>
    </location>
</feature>
<name>A0A8I6RDW3_CIMLE</name>
<organism evidence="2 3">
    <name type="scientific">Cimex lectularius</name>
    <name type="common">Bed bug</name>
    <name type="synonym">Acanthia lectularia</name>
    <dbReference type="NCBI Taxonomy" id="79782"/>
    <lineage>
        <taxon>Eukaryota</taxon>
        <taxon>Metazoa</taxon>
        <taxon>Ecdysozoa</taxon>
        <taxon>Arthropoda</taxon>
        <taxon>Hexapoda</taxon>
        <taxon>Insecta</taxon>
        <taxon>Pterygota</taxon>
        <taxon>Neoptera</taxon>
        <taxon>Paraneoptera</taxon>
        <taxon>Hemiptera</taxon>
        <taxon>Heteroptera</taxon>
        <taxon>Panheteroptera</taxon>
        <taxon>Cimicomorpha</taxon>
        <taxon>Cimicidae</taxon>
        <taxon>Cimex</taxon>
    </lineage>
</organism>